<dbReference type="Proteomes" id="UP000313312">
    <property type="component" value="Unassembled WGS sequence"/>
</dbReference>
<dbReference type="EMBL" id="QFCR01000001">
    <property type="protein sequence ID" value="TNK91196.1"/>
    <property type="molecule type" value="Genomic_DNA"/>
</dbReference>
<evidence type="ECO:0000313" key="2">
    <source>
        <dbReference type="Proteomes" id="UP000313312"/>
    </source>
</evidence>
<name>A0A5C4TKR0_FRUSA</name>
<accession>A0A5C4TKR0</accession>
<dbReference type="AlphaFoldDB" id="A0A5C4TKR0"/>
<organism evidence="1 2">
    <name type="scientific">Fructilactobacillus sanfranciscensis</name>
    <name type="common">Lactobacillus sanfranciscensis</name>
    <dbReference type="NCBI Taxonomy" id="1625"/>
    <lineage>
        <taxon>Bacteria</taxon>
        <taxon>Bacillati</taxon>
        <taxon>Bacillota</taxon>
        <taxon>Bacilli</taxon>
        <taxon>Lactobacillales</taxon>
        <taxon>Lactobacillaceae</taxon>
        <taxon>Fructilactobacillus</taxon>
    </lineage>
</organism>
<evidence type="ECO:0000313" key="1">
    <source>
        <dbReference type="EMBL" id="TNK91196.1"/>
    </source>
</evidence>
<protein>
    <submittedName>
        <fullName evidence="1">Uncharacterized protein</fullName>
    </submittedName>
</protein>
<dbReference type="RefSeq" id="WP_103423099.1">
    <property type="nucleotide sequence ID" value="NZ_CAUOSB010000001.1"/>
</dbReference>
<comment type="caution">
    <text evidence="1">The sequence shown here is derived from an EMBL/GenBank/DDBJ whole genome shotgun (WGS) entry which is preliminary data.</text>
</comment>
<proteinExistence type="predicted"/>
<sequence>MNEKQLEKFKKAKDEVKNHDFNTATDILLDLYDETDDQQVVLLLGETLFMDQKYVGANRFVEDNFDVFLQQNFELLTRIYEKNHRYLQLRIIATGLQNEDKINLLEEIEQSEKEYEMKEPNSIASNAREFMHLGAFSADRQREVIKDAEMLPIKQYLAGSKISLIDPDVNPVWRMQLLNNLMRLEFDEPVDFIWIDNTKHQIIPKEVADVEQTNAFKEIQREVNETIGQQDPIKAAQLQVIIKVDMQILFPYIDQVVVEPHKWVEVIMQKMFGDVSKTTSDKDVLKWLSLIDSIMQTLVN</sequence>
<reference evidence="1 2" key="1">
    <citation type="submission" date="2018-05" db="EMBL/GenBank/DDBJ databases">
        <title>Lactobacillus sanfranciscensis Ah4 draft denome sequence.</title>
        <authorList>
            <person name="Zhang G."/>
        </authorList>
    </citation>
    <scope>NUCLEOTIDE SEQUENCE [LARGE SCALE GENOMIC DNA]</scope>
    <source>
        <strain evidence="1 2">Ah4</strain>
    </source>
</reference>
<gene>
    <name evidence="1" type="ORF">DID87_00495</name>
</gene>